<dbReference type="GO" id="GO:0005886">
    <property type="term" value="C:plasma membrane"/>
    <property type="evidence" value="ECO:0007669"/>
    <property type="project" value="UniProtKB-SubCell"/>
</dbReference>
<evidence type="ECO:0000256" key="1">
    <source>
        <dbReference type="ARBA" id="ARBA00004651"/>
    </source>
</evidence>
<feature type="domain" description="CNNM transmembrane" evidence="11">
    <location>
        <begin position="1"/>
        <end position="202"/>
    </location>
</feature>
<proteinExistence type="predicted"/>
<evidence type="ECO:0000256" key="8">
    <source>
        <dbReference type="PROSITE-ProRule" id="PRU01193"/>
    </source>
</evidence>
<dbReference type="PROSITE" id="PS51371">
    <property type="entry name" value="CBS"/>
    <property type="match status" value="1"/>
</dbReference>
<evidence type="ECO:0000259" key="10">
    <source>
        <dbReference type="PROSITE" id="PS51371"/>
    </source>
</evidence>
<evidence type="ECO:0000256" key="2">
    <source>
        <dbReference type="ARBA" id="ARBA00022475"/>
    </source>
</evidence>
<dbReference type="AlphaFoldDB" id="A0A0L6CK71"/>
<feature type="domain" description="CBS" evidence="10">
    <location>
        <begin position="280"/>
        <end position="336"/>
    </location>
</feature>
<evidence type="ECO:0000256" key="4">
    <source>
        <dbReference type="ARBA" id="ARBA00022737"/>
    </source>
</evidence>
<comment type="subcellular location">
    <subcellularLocation>
        <location evidence="1">Cell membrane</location>
        <topology evidence="1">Multi-pass membrane protein</topology>
    </subcellularLocation>
</comment>
<dbReference type="InterPro" id="IPR051676">
    <property type="entry name" value="UPF0053_domain"/>
</dbReference>
<evidence type="ECO:0000256" key="3">
    <source>
        <dbReference type="ARBA" id="ARBA00022692"/>
    </source>
</evidence>
<dbReference type="InterPro" id="IPR000644">
    <property type="entry name" value="CBS_dom"/>
</dbReference>
<dbReference type="PANTHER" id="PTHR43099:SF5">
    <property type="entry name" value="HLYC_CORC FAMILY TRANSPORTER"/>
    <property type="match status" value="1"/>
</dbReference>
<dbReference type="PROSITE" id="PS51846">
    <property type="entry name" value="CNNM"/>
    <property type="match status" value="1"/>
</dbReference>
<dbReference type="InterPro" id="IPR002550">
    <property type="entry name" value="CNNM"/>
</dbReference>
<dbReference type="RefSeq" id="WP_050670551.1">
    <property type="nucleotide sequence ID" value="NZ_LAIR01000002.1"/>
</dbReference>
<dbReference type="PATRIC" id="fig|1631356.3.peg.2928"/>
<dbReference type="Pfam" id="PF01595">
    <property type="entry name" value="CNNM"/>
    <property type="match status" value="1"/>
</dbReference>
<dbReference type="STRING" id="1631356.VV01_14825"/>
<keyword evidence="3 8" id="KW-0812">Transmembrane</keyword>
<sequence length="343" mass="36251">MSIGVALGVSVVLLVLNAFFVAAEFALISSKRHRLEEEAARGSRAARAAVAGSRELTLMLAGAQLGITLCTLGLGALAKPAVKELLAPVLKATGLPEGVASAVSLLLAVGLVVFLHMVVGEMAPKSWAISHPERSAILLALPFRAFARGSRWALQALNGIANAIVRLLKVDPVDTVADAHGPHELQLLLAQSHEHGALPDSEHTMLSGALRLEHTTLADVIRPWSDVVTVGADGTAERGCEISRATGRSRLVVVDSDVPTGLVHVRDLITAPADTSVRSVLRPLEQLSADLPLIDALQTMRARRAHLALVVDADGPRGAIALEDLIEEVLGRFDDETDRRQPA</sequence>
<dbReference type="InterPro" id="IPR044751">
    <property type="entry name" value="Ion_transp-like_CBS"/>
</dbReference>
<dbReference type="InterPro" id="IPR046342">
    <property type="entry name" value="CBS_dom_sf"/>
</dbReference>
<name>A0A0L6CK71_9MICO</name>
<keyword evidence="13" id="KW-1185">Reference proteome</keyword>
<feature type="transmembrane region" description="Helical" evidence="9">
    <location>
        <begin position="56"/>
        <end position="78"/>
    </location>
</feature>
<organism evidence="12 13">
    <name type="scientific">Luteipulveratus halotolerans</name>
    <dbReference type="NCBI Taxonomy" id="1631356"/>
    <lineage>
        <taxon>Bacteria</taxon>
        <taxon>Bacillati</taxon>
        <taxon>Actinomycetota</taxon>
        <taxon>Actinomycetes</taxon>
        <taxon>Micrococcales</taxon>
        <taxon>Dermacoccaceae</taxon>
        <taxon>Luteipulveratus</taxon>
    </lineage>
</organism>
<dbReference type="Pfam" id="PF00571">
    <property type="entry name" value="CBS"/>
    <property type="match status" value="2"/>
</dbReference>
<feature type="transmembrane region" description="Helical" evidence="9">
    <location>
        <begin position="98"/>
        <end position="119"/>
    </location>
</feature>
<evidence type="ECO:0000313" key="13">
    <source>
        <dbReference type="Proteomes" id="UP000037397"/>
    </source>
</evidence>
<feature type="transmembrane region" description="Helical" evidence="9">
    <location>
        <begin position="6"/>
        <end position="28"/>
    </location>
</feature>
<evidence type="ECO:0000256" key="5">
    <source>
        <dbReference type="ARBA" id="ARBA00022989"/>
    </source>
</evidence>
<keyword evidence="6 8" id="KW-0472">Membrane</keyword>
<evidence type="ECO:0000256" key="7">
    <source>
        <dbReference type="PROSITE-ProRule" id="PRU00703"/>
    </source>
</evidence>
<dbReference type="EMBL" id="LAIR01000002">
    <property type="protein sequence ID" value="KNX38134.1"/>
    <property type="molecule type" value="Genomic_DNA"/>
</dbReference>
<evidence type="ECO:0000256" key="9">
    <source>
        <dbReference type="SAM" id="Phobius"/>
    </source>
</evidence>
<keyword evidence="2" id="KW-1003">Cell membrane</keyword>
<gene>
    <name evidence="12" type="ORF">VV01_14825</name>
</gene>
<protein>
    <submittedName>
        <fullName evidence="12">Membrane protein</fullName>
    </submittedName>
</protein>
<dbReference type="Proteomes" id="UP000037397">
    <property type="component" value="Unassembled WGS sequence"/>
</dbReference>
<dbReference type="SUPFAM" id="SSF54631">
    <property type="entry name" value="CBS-domain pair"/>
    <property type="match status" value="1"/>
</dbReference>
<accession>A0A0L6CK71</accession>
<evidence type="ECO:0000313" key="12">
    <source>
        <dbReference type="EMBL" id="KNX38134.1"/>
    </source>
</evidence>
<dbReference type="OrthoDB" id="110231at2"/>
<dbReference type="SMART" id="SM00116">
    <property type="entry name" value="CBS"/>
    <property type="match status" value="2"/>
</dbReference>
<comment type="caution">
    <text evidence="12">The sequence shown here is derived from an EMBL/GenBank/DDBJ whole genome shotgun (WGS) entry which is preliminary data.</text>
</comment>
<keyword evidence="5 8" id="KW-1133">Transmembrane helix</keyword>
<evidence type="ECO:0000256" key="6">
    <source>
        <dbReference type="ARBA" id="ARBA00023136"/>
    </source>
</evidence>
<reference evidence="13" key="1">
    <citation type="submission" date="2015-03" db="EMBL/GenBank/DDBJ databases">
        <title>Luteipulveratus halotolerans sp. nov., a novel actinobacterium (Dermacoccaceae) from Sarawak, Malaysia.</title>
        <authorList>
            <person name="Juboi H."/>
            <person name="Basik A."/>
            <person name="Shamsul S.S."/>
            <person name="Arnold P."/>
            <person name="Schmitt E.K."/>
            <person name="Sanglier J.-J."/>
            <person name="Yeo T."/>
        </authorList>
    </citation>
    <scope>NUCLEOTIDE SEQUENCE [LARGE SCALE GENOMIC DNA]</scope>
    <source>
        <strain evidence="13">C296001</strain>
    </source>
</reference>
<dbReference type="PANTHER" id="PTHR43099">
    <property type="entry name" value="UPF0053 PROTEIN YRKA"/>
    <property type="match status" value="1"/>
</dbReference>
<dbReference type="CDD" id="cd04590">
    <property type="entry name" value="CBS_pair_CorC_HlyC_assoc"/>
    <property type="match status" value="1"/>
</dbReference>
<dbReference type="Gene3D" id="3.10.580.10">
    <property type="entry name" value="CBS-domain"/>
    <property type="match status" value="1"/>
</dbReference>
<evidence type="ECO:0000259" key="11">
    <source>
        <dbReference type="PROSITE" id="PS51846"/>
    </source>
</evidence>
<keyword evidence="4" id="KW-0677">Repeat</keyword>
<keyword evidence="7" id="KW-0129">CBS domain</keyword>